<feature type="domain" description="KY-like immunoglobulin-like" evidence="2">
    <location>
        <begin position="561"/>
        <end position="658"/>
    </location>
</feature>
<sequence>MSYRKEDSLILENFSEKNKQGDFERELREHFRKLGFYREVPTPELLREAQQVYHTLDWPQQFDDDGDPLPCPPSSSRDEILNPSEIKELDDHAMQTPTTYLGQHVRYLVEYLVRPAISDVHKARVLTRWLGRCMDDDFLKYLPRTEWSHPESVAGFIWKLRKRQMDYDEFFQELCKYANLKAHNVDGCVRNTIKYQVGGDFMEQKKSWTAVLLDGNWRLLDVRWICEAAYGVAKTNWRLIEDEKGKVDTTKAIKENRNTFKTQCRFREFYFLTDPEIFIYDHFPDDEKWQLLARPISYKEAKEIAALRADFFRNKMTLRSNPKCTIESDDGIVKFVIGLQEDSRMTFVYKLYRSKNSKEPIDPSRKELDRYVLLERDSDECAIRVEIRCPAEGEYLFEIHGSQNVESCHALLLTYFIRCTGIKGVITPLPPNIRQEWGPGEDTRDMGMVPVTHRKGQVEADDGDAEITFTLEKDLEFKHDLVKGDQDVSVTDGHVVHTIENGKMNISLRLPSPGEYALNVMAKEKFKKTRFAPACSYLISCDDEPLQTKPLPNIDGGHIGTNEQFHELGFKEDEAWTSYINNLVTGEFSMQIHKPHDIFVAAALELEEGNKSETFDNYVICDTQDNKVKVTAIFPKSGTYKMTLFARVDSIQDENKHIPIYTKIIEVVLPTLAGMPSPIQSSIPDWCHGYHLKEPRSLYLASGEMTKISVSVPEASTVKIKGHPECHLKQNEEGYWEGYLKTGPPRSTVDLMASESPHGQPFKLLSYQVVSKEELLQIEVEQEELFKRALDELQTLEEEKYARLLVRLKQAANDRNRQKLQKLLYRVKEIKPDKVDVEIVRAERVLRELVEQEEKEIARKELRKATRMCDIPSLEGALLKVKRLRLPEEDGDISAAEEVLQTLRAPENSVLQSSRLTRDADVQTLDDSADEEIKEDFTYLAMDSSTPRKTRKTDTSKVPELLRQHLKKRHLMEDEIDAEEIEPPALGALSMIDQEENGDRSYTSRATSTGTSRSWKNRAMDVFKKYWHVMKEKSELTRQTLNDDIENEVQRLKHINQMCRKMSRAARRIGLSYNNLIDSEQMFHDILNEPADQNDSLSEDFCNTSALQQDVISVEEGLKSAFEDFAKSMDGLCAELVIKAENTAKELEKTRLEMVTEDLQSYSTKGSLRGDYGVGGSSFRENPDFVKTSFYAAKNTILEELRSTNAATEEDIRRQLSALQKQMAEYHHGNTSSHGGNISGNHSGLFSNSWKI</sequence>
<keyword evidence="3" id="KW-1185">Reference proteome</keyword>
<dbReference type="InterPro" id="IPR027267">
    <property type="entry name" value="AH/BAR_dom_sf"/>
</dbReference>
<gene>
    <name evidence="4" type="primary">LOC111124635</name>
</gene>
<dbReference type="AlphaFoldDB" id="A0A8B8D5H5"/>
<dbReference type="SUPFAM" id="SSF103657">
    <property type="entry name" value="BAR/IMD domain-like"/>
    <property type="match status" value="1"/>
</dbReference>
<dbReference type="PANTHER" id="PTHR47020:SF1">
    <property type="entry name" value="HILLARIN"/>
    <property type="match status" value="1"/>
</dbReference>
<evidence type="ECO:0000313" key="3">
    <source>
        <dbReference type="Proteomes" id="UP000694844"/>
    </source>
</evidence>
<accession>A0A8B8D5H5</accession>
<feature type="domain" description="KY-like immunoglobulin-like" evidence="2">
    <location>
        <begin position="299"/>
        <end position="430"/>
    </location>
</feature>
<evidence type="ECO:0000313" key="4">
    <source>
        <dbReference type="RefSeq" id="XP_022323392.1"/>
    </source>
</evidence>
<dbReference type="Pfam" id="PF23265">
    <property type="entry name" value="Ig-like_KY"/>
    <property type="match status" value="3"/>
</dbReference>
<reference evidence="4" key="1">
    <citation type="submission" date="2025-08" db="UniProtKB">
        <authorList>
            <consortium name="RefSeq"/>
        </authorList>
    </citation>
    <scope>IDENTIFICATION</scope>
    <source>
        <tissue evidence="4">Whole sample</tissue>
    </source>
</reference>
<organism evidence="3 4">
    <name type="scientific">Crassostrea virginica</name>
    <name type="common">Eastern oyster</name>
    <dbReference type="NCBI Taxonomy" id="6565"/>
    <lineage>
        <taxon>Eukaryota</taxon>
        <taxon>Metazoa</taxon>
        <taxon>Spiralia</taxon>
        <taxon>Lophotrochozoa</taxon>
        <taxon>Mollusca</taxon>
        <taxon>Bivalvia</taxon>
        <taxon>Autobranchia</taxon>
        <taxon>Pteriomorphia</taxon>
        <taxon>Ostreida</taxon>
        <taxon>Ostreoidea</taxon>
        <taxon>Ostreidae</taxon>
        <taxon>Crassostrea</taxon>
    </lineage>
</organism>
<dbReference type="Gene3D" id="1.20.1270.60">
    <property type="entry name" value="Arfaptin homology (AH) domain/BAR domain"/>
    <property type="match status" value="1"/>
</dbReference>
<dbReference type="Proteomes" id="UP000694844">
    <property type="component" value="Chromosome 3"/>
</dbReference>
<dbReference type="InterPro" id="IPR053041">
    <property type="entry name" value="Transglut-like_Superfamily_Mod"/>
</dbReference>
<dbReference type="InterPro" id="IPR056564">
    <property type="entry name" value="Ig-like_KY"/>
</dbReference>
<dbReference type="GeneID" id="111124635"/>
<dbReference type="PANTHER" id="PTHR47020">
    <property type="entry name" value="HILLARIN"/>
    <property type="match status" value="1"/>
</dbReference>
<protein>
    <submittedName>
        <fullName evidence="4">Uncharacterized protein LOC111124635 isoform X3</fullName>
    </submittedName>
</protein>
<feature type="domain" description="KY-like immunoglobulin-like" evidence="2">
    <location>
        <begin position="445"/>
        <end position="552"/>
    </location>
</feature>
<evidence type="ECO:0000259" key="2">
    <source>
        <dbReference type="Pfam" id="PF23265"/>
    </source>
</evidence>
<name>A0A8B8D5H5_CRAVI</name>
<dbReference type="OrthoDB" id="6080065at2759"/>
<evidence type="ECO:0000256" key="1">
    <source>
        <dbReference type="SAM" id="MobiDB-lite"/>
    </source>
</evidence>
<feature type="region of interest" description="Disordered" evidence="1">
    <location>
        <begin position="59"/>
        <end position="80"/>
    </location>
</feature>
<proteinExistence type="predicted"/>
<dbReference type="RefSeq" id="XP_022323392.1">
    <property type="nucleotide sequence ID" value="XM_022467684.1"/>
</dbReference>